<dbReference type="SUPFAM" id="SSF53756">
    <property type="entry name" value="UDP-Glycosyltransferase/glycogen phosphorylase"/>
    <property type="match status" value="1"/>
</dbReference>
<dbReference type="CDD" id="cd03801">
    <property type="entry name" value="GT4_PimA-like"/>
    <property type="match status" value="1"/>
</dbReference>
<dbReference type="PANTHER" id="PTHR46656">
    <property type="entry name" value="PUTATIVE-RELATED"/>
    <property type="match status" value="1"/>
</dbReference>
<name>A0A9X4QQ35_9BACL</name>
<accession>A0A9X4QQ35</accession>
<dbReference type="GO" id="GO:0016757">
    <property type="term" value="F:glycosyltransferase activity"/>
    <property type="evidence" value="ECO:0007669"/>
    <property type="project" value="InterPro"/>
</dbReference>
<dbReference type="EMBL" id="JAPDHZ010000006">
    <property type="protein sequence ID" value="MDG0794523.1"/>
    <property type="molecule type" value="Genomic_DNA"/>
</dbReference>
<dbReference type="Gene3D" id="3.40.50.2000">
    <property type="entry name" value="Glycogen Phosphorylase B"/>
    <property type="match status" value="1"/>
</dbReference>
<protein>
    <submittedName>
        <fullName evidence="2">Glycosyltransferase family 4 protein</fullName>
    </submittedName>
</protein>
<organism evidence="2 3">
    <name type="scientific">Cohnella ginsengisoli</name>
    <dbReference type="NCBI Taxonomy" id="425004"/>
    <lineage>
        <taxon>Bacteria</taxon>
        <taxon>Bacillati</taxon>
        <taxon>Bacillota</taxon>
        <taxon>Bacilli</taxon>
        <taxon>Bacillales</taxon>
        <taxon>Paenibacillaceae</taxon>
        <taxon>Cohnella</taxon>
    </lineage>
</organism>
<comment type="caution">
    <text evidence="2">The sequence shown here is derived from an EMBL/GenBank/DDBJ whole genome shotgun (WGS) entry which is preliminary data.</text>
</comment>
<dbReference type="InterPro" id="IPR001296">
    <property type="entry name" value="Glyco_trans_1"/>
</dbReference>
<dbReference type="RefSeq" id="WP_277568256.1">
    <property type="nucleotide sequence ID" value="NZ_JAPDHZ010000006.1"/>
</dbReference>
<evidence type="ECO:0000259" key="1">
    <source>
        <dbReference type="Pfam" id="PF00534"/>
    </source>
</evidence>
<dbReference type="Proteomes" id="UP001153387">
    <property type="component" value="Unassembled WGS sequence"/>
</dbReference>
<dbReference type="PANTHER" id="PTHR46656:SF3">
    <property type="entry name" value="PUTATIVE-RELATED"/>
    <property type="match status" value="1"/>
</dbReference>
<evidence type="ECO:0000313" key="3">
    <source>
        <dbReference type="Proteomes" id="UP001153387"/>
    </source>
</evidence>
<dbReference type="AlphaFoldDB" id="A0A9X4QQ35"/>
<reference evidence="2 3" key="1">
    <citation type="submission" date="2022-10" db="EMBL/GenBank/DDBJ databases">
        <title>Comparative genomic analysis of Cohnella hashimotonis sp. nov., isolated from the International Space Station.</title>
        <authorList>
            <person name="Simpson A."/>
            <person name="Venkateswaran K."/>
        </authorList>
    </citation>
    <scope>NUCLEOTIDE SEQUENCE [LARGE SCALE GENOMIC DNA]</scope>
    <source>
        <strain evidence="2 3">DSM 18997</strain>
    </source>
</reference>
<dbReference type="Pfam" id="PF00534">
    <property type="entry name" value="Glycos_transf_1"/>
    <property type="match status" value="1"/>
</dbReference>
<gene>
    <name evidence="2" type="ORF">OMP38_29555</name>
</gene>
<proteinExistence type="predicted"/>
<feature type="domain" description="Glycosyl transferase family 1" evidence="1">
    <location>
        <begin position="229"/>
        <end position="399"/>
    </location>
</feature>
<evidence type="ECO:0000313" key="2">
    <source>
        <dbReference type="EMBL" id="MDG0794523.1"/>
    </source>
</evidence>
<sequence length="430" mass="48822">MKQLFYTWVYRTAIACKKVIFPLIPQGARKKLKKRVLDKAFSLENVNVNAAKFNDPFVVDGINLIGYARAEMGIGESCRLAARAISTTDVPFDIINFGGASTARVADNSWAHKESELPRFNLNILHVNAEQMVEVYTKYGPSLFNGRYNIGYWHWELPIFPDEWLDGFKFAHEIWAPTKFVADSISVKSPIPVKIIPHGIEVKIVEPRQRSYFKLPVDPFLFLTMYDMNSFQERKNPMAAIKAFQHAFAPDDMNIGLIIKVNNASSNKEDLQSLKSELSDYKNIYFITEILSRNDTNALINAADSFVSLHRSEGFGLGLAEAMYLGKPAIGTNWSANIDFMTEDNSCLVDYKLIELERDYGPYQRGQVWADPSIDHAARYMRKLYEDQAYRAQIALKGQEHIRSEFSPSAVGRLIVARLQEINNIVGGPR</sequence>
<keyword evidence="3" id="KW-1185">Reference proteome</keyword>